<accession>A0A5B0P9R4</accession>
<protein>
    <submittedName>
        <fullName evidence="2">Uncharacterized protein</fullName>
    </submittedName>
</protein>
<dbReference type="EMBL" id="VSWC01000145">
    <property type="protein sequence ID" value="KAA1077007.1"/>
    <property type="molecule type" value="Genomic_DNA"/>
</dbReference>
<reference evidence="3 4" key="1">
    <citation type="submission" date="2019-05" db="EMBL/GenBank/DDBJ databases">
        <title>Emergence of the Ug99 lineage of the wheat stem rust pathogen through somatic hybridization.</title>
        <authorList>
            <person name="Li F."/>
            <person name="Upadhyaya N.M."/>
            <person name="Sperschneider J."/>
            <person name="Matny O."/>
            <person name="Nguyen-Phuc H."/>
            <person name="Mago R."/>
            <person name="Raley C."/>
            <person name="Miller M.E."/>
            <person name="Silverstein K.A.T."/>
            <person name="Henningsen E."/>
            <person name="Hirsch C.D."/>
            <person name="Visser B."/>
            <person name="Pretorius Z.A."/>
            <person name="Steffenson B.J."/>
            <person name="Schwessinger B."/>
            <person name="Dodds P.N."/>
            <person name="Figueroa M."/>
        </authorList>
    </citation>
    <scope>NUCLEOTIDE SEQUENCE [LARGE SCALE GENOMIC DNA]</scope>
    <source>
        <strain evidence="1">21-0</strain>
        <strain evidence="2 4">Ug99</strain>
    </source>
</reference>
<keyword evidence="3" id="KW-1185">Reference proteome</keyword>
<evidence type="ECO:0000313" key="4">
    <source>
        <dbReference type="Proteomes" id="UP000325313"/>
    </source>
</evidence>
<evidence type="ECO:0000313" key="1">
    <source>
        <dbReference type="EMBL" id="KAA1077007.1"/>
    </source>
</evidence>
<evidence type="ECO:0000313" key="3">
    <source>
        <dbReference type="Proteomes" id="UP000324748"/>
    </source>
</evidence>
<proteinExistence type="predicted"/>
<comment type="caution">
    <text evidence="2">The sequence shown here is derived from an EMBL/GenBank/DDBJ whole genome shotgun (WGS) entry which is preliminary data.</text>
</comment>
<sequence length="76" mass="8891">MTTPPNETPSIYDLIINTLNSTLGRFNQKEEPYVASAEWNPLDLDKDTVWVRNVWKHARPEAHLIDEIKHPNQMHL</sequence>
<dbReference type="Proteomes" id="UP000324748">
    <property type="component" value="Unassembled WGS sequence"/>
</dbReference>
<evidence type="ECO:0000313" key="2">
    <source>
        <dbReference type="EMBL" id="KAA1097048.1"/>
    </source>
</evidence>
<organism evidence="2 4">
    <name type="scientific">Puccinia graminis f. sp. tritici</name>
    <dbReference type="NCBI Taxonomy" id="56615"/>
    <lineage>
        <taxon>Eukaryota</taxon>
        <taxon>Fungi</taxon>
        <taxon>Dikarya</taxon>
        <taxon>Basidiomycota</taxon>
        <taxon>Pucciniomycotina</taxon>
        <taxon>Pucciniomycetes</taxon>
        <taxon>Pucciniales</taxon>
        <taxon>Pucciniaceae</taxon>
        <taxon>Puccinia</taxon>
    </lineage>
</organism>
<gene>
    <name evidence="1" type="ORF">PGT21_026876</name>
    <name evidence="2" type="ORF">PGTUg99_000766</name>
</gene>
<dbReference type="Proteomes" id="UP000325313">
    <property type="component" value="Unassembled WGS sequence"/>
</dbReference>
<dbReference type="EMBL" id="VDEP01000357">
    <property type="protein sequence ID" value="KAA1097048.1"/>
    <property type="molecule type" value="Genomic_DNA"/>
</dbReference>
<dbReference type="AlphaFoldDB" id="A0A5B0P9R4"/>
<name>A0A5B0P9R4_PUCGR</name>